<accession>A0A916TVV6</accession>
<comment type="similarity">
    <text evidence="2">Belongs to the acyl-CoA dehydrogenase family.</text>
</comment>
<dbReference type="InterPro" id="IPR009100">
    <property type="entry name" value="AcylCoA_DH/oxidase_NM_dom_sf"/>
</dbReference>
<proteinExistence type="inferred from homology"/>
<comment type="caution">
    <text evidence="8">The sequence shown here is derived from an EMBL/GenBank/DDBJ whole genome shotgun (WGS) entry which is preliminary data.</text>
</comment>
<evidence type="ECO:0000256" key="5">
    <source>
        <dbReference type="ARBA" id="ARBA00023002"/>
    </source>
</evidence>
<dbReference type="GO" id="GO:0003995">
    <property type="term" value="F:acyl-CoA dehydrogenase activity"/>
    <property type="evidence" value="ECO:0007669"/>
    <property type="project" value="TreeGrafter"/>
</dbReference>
<dbReference type="Pfam" id="PF00441">
    <property type="entry name" value="Acyl-CoA_dh_1"/>
    <property type="match status" value="1"/>
</dbReference>
<dbReference type="SUPFAM" id="SSF47203">
    <property type="entry name" value="Acyl-CoA dehydrogenase C-terminal domain-like"/>
    <property type="match status" value="1"/>
</dbReference>
<dbReference type="PANTHER" id="PTHR43884:SF20">
    <property type="entry name" value="ACYL-COA DEHYDROGENASE FADE28"/>
    <property type="match status" value="1"/>
</dbReference>
<dbReference type="SUPFAM" id="SSF56645">
    <property type="entry name" value="Acyl-CoA dehydrogenase NM domain-like"/>
    <property type="match status" value="1"/>
</dbReference>
<dbReference type="RefSeq" id="WP_188773180.1">
    <property type="nucleotide sequence ID" value="NZ_BMHK01000056.1"/>
</dbReference>
<dbReference type="InterPro" id="IPR037069">
    <property type="entry name" value="AcylCoA_DH/ox_N_sf"/>
</dbReference>
<dbReference type="PANTHER" id="PTHR43884">
    <property type="entry name" value="ACYL-COA DEHYDROGENASE"/>
    <property type="match status" value="1"/>
</dbReference>
<comment type="cofactor">
    <cofactor evidence="1">
        <name>FAD</name>
        <dbReference type="ChEBI" id="CHEBI:57692"/>
    </cofactor>
</comment>
<dbReference type="Gene3D" id="1.10.540.10">
    <property type="entry name" value="Acyl-CoA dehydrogenase/oxidase, N-terminal domain"/>
    <property type="match status" value="1"/>
</dbReference>
<dbReference type="InterPro" id="IPR013786">
    <property type="entry name" value="AcylCoA_DH/ox_N"/>
</dbReference>
<dbReference type="Gene3D" id="1.20.140.10">
    <property type="entry name" value="Butyryl-CoA Dehydrogenase, subunit A, domain 3"/>
    <property type="match status" value="1"/>
</dbReference>
<protein>
    <recommendedName>
        <fullName evidence="10">Acyl-CoA dehydrogenase</fullName>
    </recommendedName>
</protein>
<organism evidence="8 9">
    <name type="scientific">Novosphingobium endophyticum</name>
    <dbReference type="NCBI Taxonomy" id="1955250"/>
    <lineage>
        <taxon>Bacteria</taxon>
        <taxon>Pseudomonadati</taxon>
        <taxon>Pseudomonadota</taxon>
        <taxon>Alphaproteobacteria</taxon>
        <taxon>Sphingomonadales</taxon>
        <taxon>Sphingomonadaceae</taxon>
        <taxon>Novosphingobium</taxon>
    </lineage>
</organism>
<gene>
    <name evidence="8" type="ORF">GCM10011494_38430</name>
</gene>
<dbReference type="EMBL" id="BMHK01000056">
    <property type="protein sequence ID" value="GGC15846.1"/>
    <property type="molecule type" value="Genomic_DNA"/>
</dbReference>
<keyword evidence="3" id="KW-0285">Flavoprotein</keyword>
<evidence type="ECO:0000259" key="6">
    <source>
        <dbReference type="Pfam" id="PF00441"/>
    </source>
</evidence>
<evidence type="ECO:0000256" key="3">
    <source>
        <dbReference type="ARBA" id="ARBA00022630"/>
    </source>
</evidence>
<dbReference type="AlphaFoldDB" id="A0A916TVV6"/>
<feature type="domain" description="Acyl-CoA dehydrogenase/oxidase C-terminal" evidence="6">
    <location>
        <begin position="191"/>
        <end position="321"/>
    </location>
</feature>
<dbReference type="GO" id="GO:0050660">
    <property type="term" value="F:flavin adenine dinucleotide binding"/>
    <property type="evidence" value="ECO:0007669"/>
    <property type="project" value="InterPro"/>
</dbReference>
<evidence type="ECO:0000256" key="4">
    <source>
        <dbReference type="ARBA" id="ARBA00022827"/>
    </source>
</evidence>
<dbReference type="InterPro" id="IPR009075">
    <property type="entry name" value="AcylCo_DH/oxidase_C"/>
</dbReference>
<evidence type="ECO:0000259" key="7">
    <source>
        <dbReference type="Pfam" id="PF02771"/>
    </source>
</evidence>
<name>A0A916TVV6_9SPHN</name>
<evidence type="ECO:0000256" key="2">
    <source>
        <dbReference type="ARBA" id="ARBA00009347"/>
    </source>
</evidence>
<reference evidence="8" key="1">
    <citation type="journal article" date="2014" name="Int. J. Syst. Evol. Microbiol.">
        <title>Complete genome sequence of Corynebacterium casei LMG S-19264T (=DSM 44701T), isolated from a smear-ripened cheese.</title>
        <authorList>
            <consortium name="US DOE Joint Genome Institute (JGI-PGF)"/>
            <person name="Walter F."/>
            <person name="Albersmeier A."/>
            <person name="Kalinowski J."/>
            <person name="Ruckert C."/>
        </authorList>
    </citation>
    <scope>NUCLEOTIDE SEQUENCE</scope>
    <source>
        <strain evidence="8">CGMCC 1.15095</strain>
    </source>
</reference>
<dbReference type="Proteomes" id="UP000608154">
    <property type="component" value="Unassembled WGS sequence"/>
</dbReference>
<sequence length="324" mass="33852">MVDLLPSDEQNAIQQELVNFLSLEMPVDRLHQGDVTDGIDALIELGWLGLALPEQAGGAGAGLADEAQAFRAFGEALVSPAAFATVLAAHLSVGLGDEGRARAILEGDARVGLAVPAAKAGECYLIAAQQADLLLMVDKGCLALIPAPDVVDRVACDPLDGTVDLQRAVLGSGGPVGEGLAEAEYDRFLVLLAAYQLGVAEAALRTAVEYSKLREQFGRPIGAFQSIKHLCADARMRTEAAQFQTIYAGLASQDGHEDARAQALSALIVAEEAAILNAEAAIQIHGGMGFTDECTAHLFLKRARLMSRLGGGRACLLDKLAALS</sequence>
<keyword evidence="9" id="KW-1185">Reference proteome</keyword>
<evidence type="ECO:0008006" key="10">
    <source>
        <dbReference type="Google" id="ProtNLM"/>
    </source>
</evidence>
<feature type="domain" description="Acyl-CoA dehydrogenase/oxidase N-terminal" evidence="7">
    <location>
        <begin position="7"/>
        <end position="91"/>
    </location>
</feature>
<keyword evidence="5" id="KW-0560">Oxidoreductase</keyword>
<reference evidence="8" key="2">
    <citation type="submission" date="2020-09" db="EMBL/GenBank/DDBJ databases">
        <authorList>
            <person name="Sun Q."/>
            <person name="Zhou Y."/>
        </authorList>
    </citation>
    <scope>NUCLEOTIDE SEQUENCE</scope>
    <source>
        <strain evidence="8">CGMCC 1.15095</strain>
    </source>
</reference>
<dbReference type="Pfam" id="PF02771">
    <property type="entry name" value="Acyl-CoA_dh_N"/>
    <property type="match status" value="1"/>
</dbReference>
<evidence type="ECO:0000256" key="1">
    <source>
        <dbReference type="ARBA" id="ARBA00001974"/>
    </source>
</evidence>
<dbReference type="InterPro" id="IPR036250">
    <property type="entry name" value="AcylCo_DH-like_C"/>
</dbReference>
<keyword evidence="4" id="KW-0274">FAD</keyword>
<evidence type="ECO:0000313" key="9">
    <source>
        <dbReference type="Proteomes" id="UP000608154"/>
    </source>
</evidence>
<evidence type="ECO:0000313" key="8">
    <source>
        <dbReference type="EMBL" id="GGC15846.1"/>
    </source>
</evidence>